<organism evidence="1 2">
    <name type="scientific">Dichomitus squalens (strain LYAD-421)</name>
    <name type="common">Western red white-rot fungus</name>
    <dbReference type="NCBI Taxonomy" id="732165"/>
    <lineage>
        <taxon>Eukaryota</taxon>
        <taxon>Fungi</taxon>
        <taxon>Dikarya</taxon>
        <taxon>Basidiomycota</taxon>
        <taxon>Agaricomycotina</taxon>
        <taxon>Agaricomycetes</taxon>
        <taxon>Polyporales</taxon>
        <taxon>Polyporaceae</taxon>
        <taxon>Dichomitus</taxon>
    </lineage>
</organism>
<dbReference type="Proteomes" id="UP000053319">
    <property type="component" value="Unassembled WGS sequence"/>
</dbReference>
<protein>
    <recommendedName>
        <fullName evidence="3">HNH nuclease domain-containing protein</fullName>
    </recommendedName>
</protein>
<dbReference type="GeneID" id="18839597"/>
<dbReference type="KEGG" id="dsq:DICSQDRAFT_172576"/>
<evidence type="ECO:0000313" key="1">
    <source>
        <dbReference type="EMBL" id="EJF58922.1"/>
    </source>
</evidence>
<reference evidence="1 2" key="1">
    <citation type="journal article" date="2012" name="Science">
        <title>The Paleozoic origin of enzymatic lignin decomposition reconstructed from 31 fungal genomes.</title>
        <authorList>
            <person name="Floudas D."/>
            <person name="Binder M."/>
            <person name="Riley R."/>
            <person name="Barry K."/>
            <person name="Blanchette R.A."/>
            <person name="Henrissat B."/>
            <person name="Martinez A.T."/>
            <person name="Otillar R."/>
            <person name="Spatafora J.W."/>
            <person name="Yadav J.S."/>
            <person name="Aerts A."/>
            <person name="Benoit I."/>
            <person name="Boyd A."/>
            <person name="Carlson A."/>
            <person name="Copeland A."/>
            <person name="Coutinho P.M."/>
            <person name="de Vries R.P."/>
            <person name="Ferreira P."/>
            <person name="Findley K."/>
            <person name="Foster B."/>
            <person name="Gaskell J."/>
            <person name="Glotzer D."/>
            <person name="Gorecki P."/>
            <person name="Heitman J."/>
            <person name="Hesse C."/>
            <person name="Hori C."/>
            <person name="Igarashi K."/>
            <person name="Jurgens J.A."/>
            <person name="Kallen N."/>
            <person name="Kersten P."/>
            <person name="Kohler A."/>
            <person name="Kuees U."/>
            <person name="Kumar T.K.A."/>
            <person name="Kuo A."/>
            <person name="LaButti K."/>
            <person name="Larrondo L.F."/>
            <person name="Lindquist E."/>
            <person name="Ling A."/>
            <person name="Lombard V."/>
            <person name="Lucas S."/>
            <person name="Lundell T."/>
            <person name="Martin R."/>
            <person name="McLaughlin D.J."/>
            <person name="Morgenstern I."/>
            <person name="Morin E."/>
            <person name="Murat C."/>
            <person name="Nagy L.G."/>
            <person name="Nolan M."/>
            <person name="Ohm R.A."/>
            <person name="Patyshakuliyeva A."/>
            <person name="Rokas A."/>
            <person name="Ruiz-Duenas F.J."/>
            <person name="Sabat G."/>
            <person name="Salamov A."/>
            <person name="Samejima M."/>
            <person name="Schmutz J."/>
            <person name="Slot J.C."/>
            <person name="St John F."/>
            <person name="Stenlid J."/>
            <person name="Sun H."/>
            <person name="Sun S."/>
            <person name="Syed K."/>
            <person name="Tsang A."/>
            <person name="Wiebenga A."/>
            <person name="Young D."/>
            <person name="Pisabarro A."/>
            <person name="Eastwood D.C."/>
            <person name="Martin F."/>
            <person name="Cullen D."/>
            <person name="Grigoriev I.V."/>
            <person name="Hibbett D.S."/>
        </authorList>
    </citation>
    <scope>NUCLEOTIDE SEQUENCE [LARGE SCALE GENOMIC DNA]</scope>
    <source>
        <strain evidence="1 2">LYAD-421 SS1</strain>
    </source>
</reference>
<evidence type="ECO:0008006" key="3">
    <source>
        <dbReference type="Google" id="ProtNLM"/>
    </source>
</evidence>
<name>R7SVB0_DICSQ</name>
<sequence length="182" mass="20335">MAGADEPQNTLLLEPNARAAFIRYKWCLLPTDIANCYEIQMHKSNYLGATQAQDRVTFKDYSLEAPAMDSADAERAASYLESSQHRGVKRRREQAGVDLPNPKLLRVHAALTILLRSSGTADIFDTMIRWRSNEHHQSVPEASGRAFWESVVIYEGPEIRLSAELQNAAEAIGRLSTSTDSE</sequence>
<dbReference type="AlphaFoldDB" id="R7SVB0"/>
<evidence type="ECO:0000313" key="2">
    <source>
        <dbReference type="Proteomes" id="UP000053319"/>
    </source>
</evidence>
<dbReference type="EMBL" id="JH719430">
    <property type="protein sequence ID" value="EJF58922.1"/>
    <property type="molecule type" value="Genomic_DNA"/>
</dbReference>
<dbReference type="HOGENOM" id="CLU_1749586_0_0_1"/>
<proteinExistence type="predicted"/>
<gene>
    <name evidence="1" type="ORF">DICSQDRAFT_172576</name>
</gene>
<dbReference type="OrthoDB" id="2757744at2759"/>
<accession>R7SVB0</accession>
<dbReference type="RefSeq" id="XP_007368394.1">
    <property type="nucleotide sequence ID" value="XM_007368332.1"/>
</dbReference>